<gene>
    <name evidence="1" type="ORF">CS063_13060</name>
</gene>
<dbReference type="Proteomes" id="UP000224460">
    <property type="component" value="Unassembled WGS sequence"/>
</dbReference>
<name>A0AC61D957_9FIRM</name>
<accession>A0AC61D957</accession>
<sequence length="185" mass="21173">MSAKKTADKLLEATIHLLETSETPSKITARDIAKVADVNLAMINYCYDSKDQLIATAIDKIIEEDFVKLYEQSAGQGSTLEKLTQLMQGICETVFRYEEISRISMPYLLLEKKIEVPLMILPLVSACFKGKKTEAECKIIAYEMVSFLQLVFYQRLNFKEYTGIDLTQKEEREKLISMQLALFFS</sequence>
<reference evidence="1" key="1">
    <citation type="submission" date="2017-10" db="EMBL/GenBank/DDBJ databases">
        <title>Genome sequence of cellulolytic Lachnospiraceae bacterium XHS1971 isolated from hotspring sediment.</title>
        <authorList>
            <person name="Vasudevan G."/>
            <person name="Joshi A.J."/>
            <person name="Hivarkar S."/>
            <person name="Lanjekar V.B."/>
            <person name="Dhakephalkar P.K."/>
            <person name="Dagar S."/>
        </authorList>
    </citation>
    <scope>NUCLEOTIDE SEQUENCE</scope>
    <source>
        <strain evidence="1">XHS1971</strain>
    </source>
</reference>
<organism evidence="1 2">
    <name type="scientific">Sporanaerobium hydrogeniformans</name>
    <dbReference type="NCBI Taxonomy" id="3072179"/>
    <lineage>
        <taxon>Bacteria</taxon>
        <taxon>Bacillati</taxon>
        <taxon>Bacillota</taxon>
        <taxon>Clostridia</taxon>
        <taxon>Lachnospirales</taxon>
        <taxon>Lachnospiraceae</taxon>
        <taxon>Sporanaerobium</taxon>
    </lineage>
</organism>
<comment type="caution">
    <text evidence="1">The sequence shown here is derived from an EMBL/GenBank/DDBJ whole genome shotgun (WGS) entry which is preliminary data.</text>
</comment>
<dbReference type="EMBL" id="PEDL01000016">
    <property type="protein sequence ID" value="PHV69909.1"/>
    <property type="molecule type" value="Genomic_DNA"/>
</dbReference>
<evidence type="ECO:0000313" key="2">
    <source>
        <dbReference type="Proteomes" id="UP000224460"/>
    </source>
</evidence>
<keyword evidence="2" id="KW-1185">Reference proteome</keyword>
<proteinExistence type="predicted"/>
<protein>
    <submittedName>
        <fullName evidence="1">TetR family transcriptional regulator</fullName>
    </submittedName>
</protein>
<evidence type="ECO:0000313" key="1">
    <source>
        <dbReference type="EMBL" id="PHV69909.1"/>
    </source>
</evidence>